<reference evidence="1" key="1">
    <citation type="journal article" date="2021" name="Nat. Commun.">
        <title>Genetic determinants of endophytism in the Arabidopsis root mycobiome.</title>
        <authorList>
            <person name="Mesny F."/>
            <person name="Miyauchi S."/>
            <person name="Thiergart T."/>
            <person name="Pickel B."/>
            <person name="Atanasova L."/>
            <person name="Karlsson M."/>
            <person name="Huettel B."/>
            <person name="Barry K.W."/>
            <person name="Haridas S."/>
            <person name="Chen C."/>
            <person name="Bauer D."/>
            <person name="Andreopoulos W."/>
            <person name="Pangilinan J."/>
            <person name="LaButti K."/>
            <person name="Riley R."/>
            <person name="Lipzen A."/>
            <person name="Clum A."/>
            <person name="Drula E."/>
            <person name="Henrissat B."/>
            <person name="Kohler A."/>
            <person name="Grigoriev I.V."/>
            <person name="Martin F.M."/>
            <person name="Hacquard S."/>
        </authorList>
    </citation>
    <scope>NUCLEOTIDE SEQUENCE</scope>
    <source>
        <strain evidence="1">MPI-CAGE-AT-0021</strain>
    </source>
</reference>
<proteinExistence type="predicted"/>
<accession>A0A9P9EV27</accession>
<organism evidence="1 2">
    <name type="scientific">Dactylonectria estremocensis</name>
    <dbReference type="NCBI Taxonomy" id="1079267"/>
    <lineage>
        <taxon>Eukaryota</taxon>
        <taxon>Fungi</taxon>
        <taxon>Dikarya</taxon>
        <taxon>Ascomycota</taxon>
        <taxon>Pezizomycotina</taxon>
        <taxon>Sordariomycetes</taxon>
        <taxon>Hypocreomycetidae</taxon>
        <taxon>Hypocreales</taxon>
        <taxon>Nectriaceae</taxon>
        <taxon>Dactylonectria</taxon>
    </lineage>
</organism>
<dbReference type="Proteomes" id="UP000717696">
    <property type="component" value="Unassembled WGS sequence"/>
</dbReference>
<sequence>MQILNIIASVATTAVSVKAWGAIPFSELYPAALKSKVAEAPREYQPHEPAFDGQYTNVGVVCQGVKIQTRLQGVCTDRWQREWLTELSLSRCLSIVNGEFVYYAWSNQMFDVTC</sequence>
<protein>
    <submittedName>
        <fullName evidence="1">Uncharacterized protein</fullName>
    </submittedName>
</protein>
<keyword evidence="2" id="KW-1185">Reference proteome</keyword>
<name>A0A9P9EV27_9HYPO</name>
<comment type="caution">
    <text evidence="1">The sequence shown here is derived from an EMBL/GenBank/DDBJ whole genome shotgun (WGS) entry which is preliminary data.</text>
</comment>
<evidence type="ECO:0000313" key="2">
    <source>
        <dbReference type="Proteomes" id="UP000717696"/>
    </source>
</evidence>
<evidence type="ECO:0000313" key="1">
    <source>
        <dbReference type="EMBL" id="KAH7145839.1"/>
    </source>
</evidence>
<dbReference type="OrthoDB" id="4986502at2759"/>
<gene>
    <name evidence="1" type="ORF">B0J13DRAFT_622551</name>
</gene>
<dbReference type="AlphaFoldDB" id="A0A9P9EV27"/>
<dbReference type="EMBL" id="JAGMUU010000009">
    <property type="protein sequence ID" value="KAH7145839.1"/>
    <property type="molecule type" value="Genomic_DNA"/>
</dbReference>